<proteinExistence type="predicted"/>
<protein>
    <submittedName>
        <fullName evidence="2">Uncharacterized protein</fullName>
    </submittedName>
</protein>
<dbReference type="AlphaFoldDB" id="A0A9Q3GGB2"/>
<feature type="compositionally biased region" description="Polar residues" evidence="1">
    <location>
        <begin position="45"/>
        <end position="56"/>
    </location>
</feature>
<dbReference type="EMBL" id="AVOT02000999">
    <property type="protein sequence ID" value="MBW0465282.1"/>
    <property type="molecule type" value="Genomic_DNA"/>
</dbReference>
<sequence>MGHPKAQKLHTWWHKLIERNEMLCLTPEWRKKNPQPPTLMQTAVKMTSPEGNGSNQKMKKTTEPKDGGKEKVPISKTYCQGYGILKIKQEAMENLPHMATAFMEIQKKEEAI</sequence>
<name>A0A9Q3GGB2_9BASI</name>
<reference evidence="2" key="1">
    <citation type="submission" date="2021-03" db="EMBL/GenBank/DDBJ databases">
        <title>Draft genome sequence of rust myrtle Austropuccinia psidii MF-1, a brazilian biotype.</title>
        <authorList>
            <person name="Quecine M.C."/>
            <person name="Pachon D.M.R."/>
            <person name="Bonatelli M.L."/>
            <person name="Correr F.H."/>
            <person name="Franceschini L.M."/>
            <person name="Leite T.F."/>
            <person name="Margarido G.R.A."/>
            <person name="Almeida C.A."/>
            <person name="Ferrarezi J.A."/>
            <person name="Labate C.A."/>
        </authorList>
    </citation>
    <scope>NUCLEOTIDE SEQUENCE</scope>
    <source>
        <strain evidence="2">MF-1</strain>
    </source>
</reference>
<evidence type="ECO:0000313" key="2">
    <source>
        <dbReference type="EMBL" id="MBW0465282.1"/>
    </source>
</evidence>
<gene>
    <name evidence="2" type="ORF">O181_004997</name>
</gene>
<accession>A0A9Q3GGB2</accession>
<keyword evidence="3" id="KW-1185">Reference proteome</keyword>
<organism evidence="2 3">
    <name type="scientific">Austropuccinia psidii MF-1</name>
    <dbReference type="NCBI Taxonomy" id="1389203"/>
    <lineage>
        <taxon>Eukaryota</taxon>
        <taxon>Fungi</taxon>
        <taxon>Dikarya</taxon>
        <taxon>Basidiomycota</taxon>
        <taxon>Pucciniomycotina</taxon>
        <taxon>Pucciniomycetes</taxon>
        <taxon>Pucciniales</taxon>
        <taxon>Sphaerophragmiaceae</taxon>
        <taxon>Austropuccinia</taxon>
    </lineage>
</organism>
<evidence type="ECO:0000256" key="1">
    <source>
        <dbReference type="SAM" id="MobiDB-lite"/>
    </source>
</evidence>
<feature type="compositionally biased region" description="Basic and acidic residues" evidence="1">
    <location>
        <begin position="60"/>
        <end position="72"/>
    </location>
</feature>
<evidence type="ECO:0000313" key="3">
    <source>
        <dbReference type="Proteomes" id="UP000765509"/>
    </source>
</evidence>
<feature type="region of interest" description="Disordered" evidence="1">
    <location>
        <begin position="45"/>
        <end position="72"/>
    </location>
</feature>
<comment type="caution">
    <text evidence="2">The sequence shown here is derived from an EMBL/GenBank/DDBJ whole genome shotgun (WGS) entry which is preliminary data.</text>
</comment>
<dbReference type="Proteomes" id="UP000765509">
    <property type="component" value="Unassembled WGS sequence"/>
</dbReference>